<feature type="region of interest" description="Disordered" evidence="1">
    <location>
        <begin position="9"/>
        <end position="39"/>
    </location>
</feature>
<proteinExistence type="predicted"/>
<dbReference type="EMBL" id="CP012333">
    <property type="protein sequence ID" value="AKV04015.1"/>
    <property type="molecule type" value="Genomic_DNA"/>
</dbReference>
<sequence length="380" mass="39778">MVLVVACATSNDEPPRETESPVDGGSKLPDVEAADAADASDARVDGEVLRCSGEFCLVDLPNAAGYGISEWLFSGVYADSTVGVWAIANGVAGRDDGATTQLLRFENDAWKVERQVQLAVGSSARNVRLVSLSGNGAGKLLAVGVSDVDGQGVVFRGDAAALSFTTEAFEADLRGSWFANADQSWIVGGGGRIFRSSAQGEWESAGTVEGDFSCIWGRGPNDVYVGGSVFDPDWGDNFGAVGRLVAGDGGEPSWLFARFDASFVQPFGVHDVTAGAAVEGVSWWSAAGAFAKSAETETGWELDAFQPPIPLRSFWARSSTDVWAVGDVGRIYHYDGTSWKPLALVFNGAPLTANLTSVTGSSAGELFIVGEGIALRRKAP</sequence>
<evidence type="ECO:0000313" key="3">
    <source>
        <dbReference type="Proteomes" id="UP000064967"/>
    </source>
</evidence>
<dbReference type="AlphaFoldDB" id="A0A0K1QF02"/>
<evidence type="ECO:0000256" key="1">
    <source>
        <dbReference type="SAM" id="MobiDB-lite"/>
    </source>
</evidence>
<dbReference type="STRING" id="1391654.AKJ09_10678"/>
<name>A0A0K1QF02_9BACT</name>
<reference evidence="2 3" key="1">
    <citation type="submission" date="2015-08" db="EMBL/GenBank/DDBJ databases">
        <authorList>
            <person name="Babu N.S."/>
            <person name="Beckwith C.J."/>
            <person name="Beseler K.G."/>
            <person name="Brison A."/>
            <person name="Carone J.V."/>
            <person name="Caskin T.P."/>
            <person name="Diamond M."/>
            <person name="Durham M.E."/>
            <person name="Foxe J.M."/>
            <person name="Go M."/>
            <person name="Henderson B.A."/>
            <person name="Jones I.B."/>
            <person name="McGettigan J.A."/>
            <person name="Micheletti S.J."/>
            <person name="Nasrallah M.E."/>
            <person name="Ortiz D."/>
            <person name="Piller C.R."/>
            <person name="Privatt S.R."/>
            <person name="Schneider S.L."/>
            <person name="Sharp S."/>
            <person name="Smith T.C."/>
            <person name="Stanton J.D."/>
            <person name="Ullery H.E."/>
            <person name="Wilson R.J."/>
            <person name="Serrano M.G."/>
            <person name="Buck G."/>
            <person name="Lee V."/>
            <person name="Wang Y."/>
            <person name="Carvalho R."/>
            <person name="Voegtly L."/>
            <person name="Shi R."/>
            <person name="Duckworth R."/>
            <person name="Johnson A."/>
            <person name="Loviza R."/>
            <person name="Walstead R."/>
            <person name="Shah Z."/>
            <person name="Kiflezghi M."/>
            <person name="Wade K."/>
            <person name="Ball S.L."/>
            <person name="Bradley K.W."/>
            <person name="Asai D.J."/>
            <person name="Bowman C.A."/>
            <person name="Russell D.A."/>
            <person name="Pope W.H."/>
            <person name="Jacobs-Sera D."/>
            <person name="Hendrix R.W."/>
            <person name="Hatfull G.F."/>
        </authorList>
    </citation>
    <scope>NUCLEOTIDE SEQUENCE [LARGE SCALE GENOMIC DNA]</scope>
    <source>
        <strain evidence="2 3">DSM 27648</strain>
    </source>
</reference>
<evidence type="ECO:0000313" key="2">
    <source>
        <dbReference type="EMBL" id="AKV04015.1"/>
    </source>
</evidence>
<keyword evidence="3" id="KW-1185">Reference proteome</keyword>
<dbReference type="KEGG" id="llu:AKJ09_10678"/>
<protein>
    <recommendedName>
        <fullName evidence="4">Photosynthesis system II assembly factor Ycf48/Hcf136-like domain-containing protein</fullName>
    </recommendedName>
</protein>
<organism evidence="2 3">
    <name type="scientific">Labilithrix luteola</name>
    <dbReference type="NCBI Taxonomy" id="1391654"/>
    <lineage>
        <taxon>Bacteria</taxon>
        <taxon>Pseudomonadati</taxon>
        <taxon>Myxococcota</taxon>
        <taxon>Polyangia</taxon>
        <taxon>Polyangiales</taxon>
        <taxon>Labilitrichaceae</taxon>
        <taxon>Labilithrix</taxon>
    </lineage>
</organism>
<accession>A0A0K1QF02</accession>
<evidence type="ECO:0008006" key="4">
    <source>
        <dbReference type="Google" id="ProtNLM"/>
    </source>
</evidence>
<gene>
    <name evidence="2" type="ORF">AKJ09_10678</name>
</gene>
<dbReference type="Proteomes" id="UP000064967">
    <property type="component" value="Chromosome"/>
</dbReference>